<dbReference type="EMBL" id="CM042017">
    <property type="protein sequence ID" value="KAI3689469.1"/>
    <property type="molecule type" value="Genomic_DNA"/>
</dbReference>
<name>A0ACB8YWY7_CICIN</name>
<proteinExistence type="predicted"/>
<accession>A0ACB8YWY7</accession>
<evidence type="ECO:0000313" key="1">
    <source>
        <dbReference type="EMBL" id="KAI3689469.1"/>
    </source>
</evidence>
<keyword evidence="2" id="KW-1185">Reference proteome</keyword>
<gene>
    <name evidence="1" type="ORF">L2E82_47426</name>
</gene>
<protein>
    <submittedName>
        <fullName evidence="1">Uncharacterized protein</fullName>
    </submittedName>
</protein>
<reference evidence="2" key="1">
    <citation type="journal article" date="2022" name="Mol. Ecol. Resour.">
        <title>The genomes of chicory, endive, great burdock and yacon provide insights into Asteraceae palaeo-polyploidization history and plant inulin production.</title>
        <authorList>
            <person name="Fan W."/>
            <person name="Wang S."/>
            <person name="Wang H."/>
            <person name="Wang A."/>
            <person name="Jiang F."/>
            <person name="Liu H."/>
            <person name="Zhao H."/>
            <person name="Xu D."/>
            <person name="Zhang Y."/>
        </authorList>
    </citation>
    <scope>NUCLEOTIDE SEQUENCE [LARGE SCALE GENOMIC DNA]</scope>
    <source>
        <strain evidence="2">cv. Punajuju</strain>
    </source>
</reference>
<dbReference type="Proteomes" id="UP001055811">
    <property type="component" value="Linkage Group LG09"/>
</dbReference>
<reference evidence="1 2" key="2">
    <citation type="journal article" date="2022" name="Mol. Ecol. Resour.">
        <title>The genomes of chicory, endive, great burdock and yacon provide insights into Asteraceae paleo-polyploidization history and plant inulin production.</title>
        <authorList>
            <person name="Fan W."/>
            <person name="Wang S."/>
            <person name="Wang H."/>
            <person name="Wang A."/>
            <person name="Jiang F."/>
            <person name="Liu H."/>
            <person name="Zhao H."/>
            <person name="Xu D."/>
            <person name="Zhang Y."/>
        </authorList>
    </citation>
    <scope>NUCLEOTIDE SEQUENCE [LARGE SCALE GENOMIC DNA]</scope>
    <source>
        <strain evidence="2">cv. Punajuju</strain>
        <tissue evidence="1">Leaves</tissue>
    </source>
</reference>
<sequence>MHHRYLRDCRVAHLSTRATHEIAPFDLNTAKIEGVSFKTLPPSDPSTLLTREICSFLSWLRSSSSSTKLTNRRTMATRSTYFVLS</sequence>
<organism evidence="1 2">
    <name type="scientific">Cichorium intybus</name>
    <name type="common">Chicory</name>
    <dbReference type="NCBI Taxonomy" id="13427"/>
    <lineage>
        <taxon>Eukaryota</taxon>
        <taxon>Viridiplantae</taxon>
        <taxon>Streptophyta</taxon>
        <taxon>Embryophyta</taxon>
        <taxon>Tracheophyta</taxon>
        <taxon>Spermatophyta</taxon>
        <taxon>Magnoliopsida</taxon>
        <taxon>eudicotyledons</taxon>
        <taxon>Gunneridae</taxon>
        <taxon>Pentapetalae</taxon>
        <taxon>asterids</taxon>
        <taxon>campanulids</taxon>
        <taxon>Asterales</taxon>
        <taxon>Asteraceae</taxon>
        <taxon>Cichorioideae</taxon>
        <taxon>Cichorieae</taxon>
        <taxon>Cichoriinae</taxon>
        <taxon>Cichorium</taxon>
    </lineage>
</organism>
<evidence type="ECO:0000313" key="2">
    <source>
        <dbReference type="Proteomes" id="UP001055811"/>
    </source>
</evidence>
<comment type="caution">
    <text evidence="1">The sequence shown here is derived from an EMBL/GenBank/DDBJ whole genome shotgun (WGS) entry which is preliminary data.</text>
</comment>